<proteinExistence type="predicted"/>
<keyword evidence="2" id="KW-1185">Reference proteome</keyword>
<gene>
    <name evidence="1" type="ORF">PQR00_12345</name>
</gene>
<reference evidence="1 2" key="1">
    <citation type="journal article" date="2024" name="Chem. Sci.">
        <title>Discovery of megapolipeptins by genome mining of a Burkholderiales bacteria collection.</title>
        <authorList>
            <person name="Paulo B.S."/>
            <person name="Recchia M.J.J."/>
            <person name="Lee S."/>
            <person name="Fergusson C.H."/>
            <person name="Romanowski S.B."/>
            <person name="Hernandez A."/>
            <person name="Krull N."/>
            <person name="Liu D.Y."/>
            <person name="Cavanagh H."/>
            <person name="Bos A."/>
            <person name="Gray C.A."/>
            <person name="Murphy B.T."/>
            <person name="Linington R.G."/>
            <person name="Eustaquio A.S."/>
        </authorList>
    </citation>
    <scope>NUCLEOTIDE SEQUENCE [LARGE SCALE GENOMIC DNA]</scope>
    <source>
        <strain evidence="1 2">RL17-379-BIB-C</strain>
    </source>
</reference>
<accession>A0ABW9C078</accession>
<dbReference type="RefSeq" id="WP_408129056.1">
    <property type="nucleotide sequence ID" value="NZ_JAQQDH010000003.1"/>
</dbReference>
<evidence type="ECO:0000313" key="2">
    <source>
        <dbReference type="Proteomes" id="UP001629288"/>
    </source>
</evidence>
<protein>
    <submittedName>
        <fullName evidence="1">Transporter</fullName>
    </submittedName>
</protein>
<comment type="caution">
    <text evidence="1">The sequence shown here is derived from an EMBL/GenBank/DDBJ whole genome shotgun (WGS) entry which is preliminary data.</text>
</comment>
<dbReference type="Proteomes" id="UP001629288">
    <property type="component" value="Unassembled WGS sequence"/>
</dbReference>
<organism evidence="1 2">
    <name type="scientific">Paraburkholderia strydomiana</name>
    <dbReference type="NCBI Taxonomy" id="1245417"/>
    <lineage>
        <taxon>Bacteria</taxon>
        <taxon>Pseudomonadati</taxon>
        <taxon>Pseudomonadota</taxon>
        <taxon>Betaproteobacteria</taxon>
        <taxon>Burkholderiales</taxon>
        <taxon>Burkholderiaceae</taxon>
        <taxon>Paraburkholderia</taxon>
    </lineage>
</organism>
<sequence length="339" mass="37268">MYGVDSSLLAITSYSFSRQFFATDLLDPLKCQDSEAGRRAWPTAKVDHMQIPRASLRGSSRVARFEERSTTDVRLLYRKAIRIVALMLIPMPAVAESDADLAKQLSNPVAALISVPFQFNYDANIGANRDGDRYLLNFQPVIPFRLNGNWNLISRTIAPIVSQNNVAPGSGSQTGLGDVVQSFFFSPAKPTQGGLIWGVGPVFLLPVSTDRLLGAEKWGAGPTAVLLWQVNGWTYGFLANHVWSFAGDGNRAGVSSTFMQPFLNYTTKDAWTFVLNTESTYNWNRHQWSTPINATVSKLLKIGELPVNIGAGVRYWAASPDTGPHGWGARLVVTLLFPK</sequence>
<evidence type="ECO:0000313" key="1">
    <source>
        <dbReference type="EMBL" id="MFM0444372.1"/>
    </source>
</evidence>
<dbReference type="EMBL" id="JAQQDH010000003">
    <property type="protein sequence ID" value="MFM0444372.1"/>
    <property type="molecule type" value="Genomic_DNA"/>
</dbReference>
<name>A0ABW9C078_9BURK</name>